<feature type="non-terminal residue" evidence="5">
    <location>
        <position position="1"/>
    </location>
</feature>
<keyword evidence="4" id="KW-0812">Transmembrane</keyword>
<keyword evidence="4" id="KW-0472">Membrane</keyword>
<dbReference type="AlphaFoldDB" id="A0AAW0M6L5"/>
<dbReference type="InterPro" id="IPR029056">
    <property type="entry name" value="Ribokinase-like"/>
</dbReference>
<dbReference type="PANTHER" id="PTHR21162">
    <property type="entry name" value="P53 AND DNA DAMAGE-REGULATED PROTEIN"/>
    <property type="match status" value="1"/>
</dbReference>
<name>A0AAW0M6L5_QUESU</name>
<dbReference type="EMBL" id="PKMF04000019">
    <property type="protein sequence ID" value="KAK7858462.1"/>
    <property type="molecule type" value="Genomic_DNA"/>
</dbReference>
<gene>
    <name evidence="5" type="ORF">CFP56_012337</name>
</gene>
<feature type="transmembrane region" description="Helical" evidence="4">
    <location>
        <begin position="59"/>
        <end position="81"/>
    </location>
</feature>
<comment type="subcellular location">
    <subcellularLocation>
        <location evidence="1">Cytoplasm</location>
    </subcellularLocation>
</comment>
<accession>A0AAW0M6L5</accession>
<dbReference type="GO" id="GO:0005737">
    <property type="term" value="C:cytoplasm"/>
    <property type="evidence" value="ECO:0007669"/>
    <property type="project" value="UniProtKB-SubCell"/>
</dbReference>
<sequence>FYEIVTSSCPPHWYGDLERDSHLFAVHFPALTASVVRLTGAGDCLVGRTLASLSATVDVALCFCYGGLLSLQLGFVVSVAIDIGISSKNLMLDFRLMGYYLTAFERFYQSMSSTLGTLLCFGAMVLVYFRALVYIIFLELWGSPLRSKFCIVSGFSSKFCIVSGFCSNFCVASGFVSVTPLTITFVLHLIMHLGAHIEPFTSAMQNFFFFIKLVENDRVRNGNREALTALRKRARTTKTSVASPFESIMRDIGGPESRPLVKEVCTTCGNHDSNERTWMMFPGTDLIGRIPFHAAHTILETDQAQLDFDAKRLQSYMKEKSFLISERGAIADRISPGVLKSIITLSDKPK</sequence>
<feature type="transmembrane region" description="Helical" evidence="4">
    <location>
        <begin position="115"/>
        <end position="138"/>
    </location>
</feature>
<organism evidence="5">
    <name type="scientific">Quercus suber</name>
    <name type="common">Cork oak</name>
    <dbReference type="NCBI Taxonomy" id="58331"/>
    <lineage>
        <taxon>Eukaryota</taxon>
        <taxon>Viridiplantae</taxon>
        <taxon>Streptophyta</taxon>
        <taxon>Embryophyta</taxon>
        <taxon>Tracheophyta</taxon>
        <taxon>Spermatophyta</taxon>
        <taxon>Magnoliopsida</taxon>
        <taxon>eudicotyledons</taxon>
        <taxon>Gunneridae</taxon>
        <taxon>Pentapetalae</taxon>
        <taxon>rosids</taxon>
        <taxon>fabids</taxon>
        <taxon>Fagales</taxon>
        <taxon>Fagaceae</taxon>
        <taxon>Quercus</taxon>
    </lineage>
</organism>
<reference evidence="5" key="1">
    <citation type="submission" date="2017-12" db="EMBL/GenBank/DDBJ databases">
        <authorList>
            <person name="Barbosa P."/>
            <person name="Usie A."/>
            <person name="Ramos A.M."/>
        </authorList>
    </citation>
    <scope>NUCLEOTIDE SEQUENCE</scope>
    <source>
        <strain evidence="5">HL8</strain>
        <tissue evidence="5">Leaves</tissue>
    </source>
</reference>
<protein>
    <recommendedName>
        <fullName evidence="6">P53 and DNA damage-regulated protein 1</fullName>
    </recommendedName>
</protein>
<feature type="transmembrane region" description="Helical" evidence="4">
    <location>
        <begin position="159"/>
        <end position="183"/>
    </location>
</feature>
<evidence type="ECO:0008006" key="6">
    <source>
        <dbReference type="Google" id="ProtNLM"/>
    </source>
</evidence>
<keyword evidence="4" id="KW-1133">Transmembrane helix</keyword>
<evidence type="ECO:0000256" key="1">
    <source>
        <dbReference type="ARBA" id="ARBA00004496"/>
    </source>
</evidence>
<dbReference type="InterPro" id="IPR030482">
    <property type="entry name" value="PDRG1"/>
</dbReference>
<dbReference type="SUPFAM" id="SSF53613">
    <property type="entry name" value="Ribokinase-like"/>
    <property type="match status" value="1"/>
</dbReference>
<evidence type="ECO:0000256" key="3">
    <source>
        <dbReference type="ARBA" id="ARBA00023186"/>
    </source>
</evidence>
<dbReference type="PANTHER" id="PTHR21162:SF0">
    <property type="entry name" value="P53 AND DNA DAMAGE-REGULATED PROTEIN 1"/>
    <property type="match status" value="1"/>
</dbReference>
<reference evidence="5" key="3">
    <citation type="submission" date="2023-07" db="EMBL/GenBank/DDBJ databases">
        <title>An improved reference 1 genome and first organelle genomes of Quercus suber.</title>
        <authorList>
            <consortium name="Genosuber Consortium"/>
            <person name="Usie A."/>
            <person name="Serra O."/>
            <person name="Barros P."/>
        </authorList>
    </citation>
    <scope>NUCLEOTIDE SEQUENCE</scope>
    <source>
        <strain evidence="5">HL8</strain>
        <tissue evidence="5">Leaves</tissue>
    </source>
</reference>
<proteinExistence type="predicted"/>
<evidence type="ECO:0000256" key="4">
    <source>
        <dbReference type="SAM" id="Phobius"/>
    </source>
</evidence>
<keyword evidence="3" id="KW-0143">Chaperone</keyword>
<comment type="caution">
    <text evidence="5">The sequence shown here is derived from an EMBL/GenBank/DDBJ whole genome shotgun (WGS) entry which is preliminary data.</text>
</comment>
<reference evidence="5" key="2">
    <citation type="journal article" date="2018" name="Sci. Data">
        <title>The draft genome sequence of cork oak.</title>
        <authorList>
            <person name="Ramos A.M."/>
            <person name="Usie A."/>
            <person name="Barbosa P."/>
            <person name="Barros P.M."/>
            <person name="Capote T."/>
            <person name="Chaves I."/>
            <person name="Simoes F."/>
            <person name="Abreu I."/>
            <person name="Carrasquinho I."/>
            <person name="Faro C."/>
            <person name="Guimaraes J.B."/>
            <person name="Mendonca D."/>
            <person name="Nobrega F."/>
            <person name="Rodrigues L."/>
            <person name="Saibo N.J.M."/>
            <person name="Varela M.C."/>
            <person name="Egas C."/>
            <person name="Matos J."/>
            <person name="Miguel C.M."/>
            <person name="Oliveira M.M."/>
            <person name="Ricardo C.P."/>
            <person name="Goncalves S."/>
        </authorList>
    </citation>
    <scope>NUCLEOTIDE SEQUENCE [LARGE SCALE GENOMIC DNA]</scope>
    <source>
        <strain evidence="5">HL8</strain>
    </source>
</reference>
<evidence type="ECO:0000256" key="2">
    <source>
        <dbReference type="ARBA" id="ARBA00022490"/>
    </source>
</evidence>
<evidence type="ECO:0000313" key="5">
    <source>
        <dbReference type="EMBL" id="KAK7858462.1"/>
    </source>
</evidence>
<keyword evidence="2" id="KW-0963">Cytoplasm</keyword>